<proteinExistence type="predicted"/>
<dbReference type="InterPro" id="IPR036397">
    <property type="entry name" value="RNaseH_sf"/>
</dbReference>
<dbReference type="NCBIfam" id="TIGR00573">
    <property type="entry name" value="dnaq"/>
    <property type="match status" value="1"/>
</dbReference>
<reference evidence="5 6" key="2">
    <citation type="submission" date="2016-01" db="EMBL/GenBank/DDBJ databases">
        <title>Microcella alkaliphila JAM AC0309 whole genome shotgun sequence.</title>
        <authorList>
            <person name="Kurata A."/>
            <person name="Hirose Y."/>
            <person name="Kishimoto N."/>
            <person name="Kobayashi T."/>
        </authorList>
    </citation>
    <scope>NUCLEOTIDE SEQUENCE [LARGE SCALE GENOMIC DNA]</scope>
    <source>
        <strain evidence="5 6">JAM AC0309</strain>
    </source>
</reference>
<evidence type="ECO:0000256" key="2">
    <source>
        <dbReference type="ARBA" id="ARBA00022801"/>
    </source>
</evidence>
<dbReference type="CDD" id="cd06127">
    <property type="entry name" value="DEDDh"/>
    <property type="match status" value="1"/>
</dbReference>
<keyword evidence="1" id="KW-0540">Nuclease</keyword>
<dbReference type="InterPro" id="IPR013520">
    <property type="entry name" value="Ribonucl_H"/>
</dbReference>
<dbReference type="Gene3D" id="1.10.3680.10">
    <property type="entry name" value="TerB-like"/>
    <property type="match status" value="1"/>
</dbReference>
<dbReference type="InterPro" id="IPR006054">
    <property type="entry name" value="DnaQ"/>
</dbReference>
<evidence type="ECO:0000256" key="1">
    <source>
        <dbReference type="ARBA" id="ARBA00022722"/>
    </source>
</evidence>
<evidence type="ECO:0000313" key="5">
    <source>
        <dbReference type="EMBL" id="BAU32602.1"/>
    </source>
</evidence>
<dbReference type="SMART" id="SM00479">
    <property type="entry name" value="EXOIII"/>
    <property type="match status" value="1"/>
</dbReference>
<keyword evidence="2" id="KW-0378">Hydrolase</keyword>
<organism evidence="5 6">
    <name type="scientific">Microcella alkaliphila</name>
    <dbReference type="NCBI Taxonomy" id="279828"/>
    <lineage>
        <taxon>Bacteria</taxon>
        <taxon>Bacillati</taxon>
        <taxon>Actinomycetota</taxon>
        <taxon>Actinomycetes</taxon>
        <taxon>Micrococcales</taxon>
        <taxon>Microbacteriaceae</taxon>
        <taxon>Microcella</taxon>
    </lineage>
</organism>
<evidence type="ECO:0000313" key="6">
    <source>
        <dbReference type="Proteomes" id="UP000218965"/>
    </source>
</evidence>
<dbReference type="GO" id="GO:0003887">
    <property type="term" value="F:DNA-directed DNA polymerase activity"/>
    <property type="evidence" value="ECO:0007669"/>
    <property type="project" value="InterPro"/>
</dbReference>
<dbReference type="InterPro" id="IPR029024">
    <property type="entry name" value="TerB-like"/>
</dbReference>
<evidence type="ECO:0000259" key="4">
    <source>
        <dbReference type="SMART" id="SM00479"/>
    </source>
</evidence>
<gene>
    <name evidence="5" type="ORF">MalAC0309_1754</name>
</gene>
<dbReference type="GO" id="GO:0003677">
    <property type="term" value="F:DNA binding"/>
    <property type="evidence" value="ECO:0007669"/>
    <property type="project" value="InterPro"/>
</dbReference>
<sequence>MMSTRGFAVVDVESTGLFPGGSDRVIELAVVTTDELGSVTGEWETVVNPRRHIGAGHVHGLDGATLMNAPAFADILPDLVDVLDGRAIVAHNASFDRRFLAAEFARARAPLPDDAPFVCTMRLAREIIPGAGRSLADCCAAFDVELSSAHHALGDARATAELLAGYIASTGAAMWRPHLEKAASVSWRRPEHTSPAPFSAWMPRATARDDRHFLERMSAALPEVSAPEAHLDYLALLDRCLIDRHVSQHEAVELIALADELGVDRPTALALHESYVQQLAAVAWADGVLTAEERADIEAVARMLGVSDELRERALDARGREPATPVAPAPAAGAAASAIALGSIVVLTGAMSRPREQWEAELVAGGFRIASAVSKNVGLVVAADPDSLSGKARKAREYGIPVVGESYLDVLLSQRVEAGS</sequence>
<dbReference type="SUPFAM" id="SSF53098">
    <property type="entry name" value="Ribonuclease H-like"/>
    <property type="match status" value="1"/>
</dbReference>
<dbReference type="PANTHER" id="PTHR30231:SF4">
    <property type="entry name" value="PROTEIN NEN2"/>
    <property type="match status" value="1"/>
</dbReference>
<evidence type="ECO:0000256" key="3">
    <source>
        <dbReference type="ARBA" id="ARBA00022839"/>
    </source>
</evidence>
<dbReference type="FunFam" id="3.30.420.10:FF:000045">
    <property type="entry name" value="3'-5' exonuclease DinG"/>
    <property type="match status" value="1"/>
</dbReference>
<dbReference type="GO" id="GO:0008408">
    <property type="term" value="F:3'-5' exonuclease activity"/>
    <property type="evidence" value="ECO:0007669"/>
    <property type="project" value="TreeGrafter"/>
</dbReference>
<dbReference type="GO" id="GO:0006260">
    <property type="term" value="P:DNA replication"/>
    <property type="evidence" value="ECO:0007669"/>
    <property type="project" value="InterPro"/>
</dbReference>
<dbReference type="InterPro" id="IPR036420">
    <property type="entry name" value="BRCT_dom_sf"/>
</dbReference>
<dbReference type="Gene3D" id="3.40.50.10190">
    <property type="entry name" value="BRCT domain"/>
    <property type="match status" value="1"/>
</dbReference>
<dbReference type="Pfam" id="PF00533">
    <property type="entry name" value="BRCT"/>
    <property type="match status" value="1"/>
</dbReference>
<protein>
    <submittedName>
        <fullName evidence="5">DNA polymerase III, epsilon subunit</fullName>
    </submittedName>
</protein>
<dbReference type="InterPro" id="IPR001357">
    <property type="entry name" value="BRCT_dom"/>
</dbReference>
<name>A0A0U4WY05_9MICO</name>
<dbReference type="SUPFAM" id="SSF158682">
    <property type="entry name" value="TerB-like"/>
    <property type="match status" value="1"/>
</dbReference>
<accession>A0A0U4WY05</accession>
<keyword evidence="3" id="KW-0269">Exonuclease</keyword>
<dbReference type="Proteomes" id="UP000218965">
    <property type="component" value="Chromosome"/>
</dbReference>
<dbReference type="PANTHER" id="PTHR30231">
    <property type="entry name" value="DNA POLYMERASE III SUBUNIT EPSILON"/>
    <property type="match status" value="1"/>
</dbReference>
<dbReference type="EMBL" id="AP017315">
    <property type="protein sequence ID" value="BAU32602.1"/>
    <property type="molecule type" value="Genomic_DNA"/>
</dbReference>
<feature type="domain" description="Exonuclease" evidence="4">
    <location>
        <begin position="6"/>
        <end position="172"/>
    </location>
</feature>
<dbReference type="KEGG" id="malk:MalAC0309_1754"/>
<dbReference type="AlphaFoldDB" id="A0A0U4WY05"/>
<dbReference type="InterPro" id="IPR012337">
    <property type="entry name" value="RNaseH-like_sf"/>
</dbReference>
<dbReference type="Pfam" id="PF00929">
    <property type="entry name" value="RNase_T"/>
    <property type="match status" value="1"/>
</dbReference>
<reference evidence="6" key="1">
    <citation type="submission" date="2015-12" db="EMBL/GenBank/DDBJ databases">
        <authorList>
            <person name="Shamseldin A."/>
            <person name="Moawad H."/>
            <person name="Abd El-Rahim W.M."/>
            <person name="Sadowsky M.J."/>
        </authorList>
    </citation>
    <scope>NUCLEOTIDE SEQUENCE [LARGE SCALE GENOMIC DNA]</scope>
    <source>
        <strain evidence="6">JAM AC0309</strain>
    </source>
</reference>
<dbReference type="Gene3D" id="3.30.420.10">
    <property type="entry name" value="Ribonuclease H-like superfamily/Ribonuclease H"/>
    <property type="match status" value="1"/>
</dbReference>
<dbReference type="SUPFAM" id="SSF52113">
    <property type="entry name" value="BRCT domain"/>
    <property type="match status" value="1"/>
</dbReference>